<keyword evidence="7" id="KW-0479">Metal-binding</keyword>
<proteinExistence type="inferred from homology"/>
<evidence type="ECO:0000256" key="3">
    <source>
        <dbReference type="ARBA" id="ARBA00022833"/>
    </source>
</evidence>
<evidence type="ECO:0000256" key="2">
    <source>
        <dbReference type="ARBA" id="ARBA00022491"/>
    </source>
</evidence>
<dbReference type="InterPro" id="IPR043135">
    <property type="entry name" value="Fur_C"/>
</dbReference>
<organism evidence="8 9">
    <name type="scientific">Alicyclobacillus tolerans</name>
    <dbReference type="NCBI Taxonomy" id="90970"/>
    <lineage>
        <taxon>Bacteria</taxon>
        <taxon>Bacillati</taxon>
        <taxon>Bacillota</taxon>
        <taxon>Bacilli</taxon>
        <taxon>Bacillales</taxon>
        <taxon>Alicyclobacillaceae</taxon>
        <taxon>Alicyclobacillus</taxon>
    </lineage>
</organism>
<dbReference type="InterPro" id="IPR002481">
    <property type="entry name" value="FUR"/>
</dbReference>
<dbReference type="PANTHER" id="PTHR33202:SF7">
    <property type="entry name" value="FERRIC UPTAKE REGULATION PROTEIN"/>
    <property type="match status" value="1"/>
</dbReference>
<dbReference type="GO" id="GO:0008270">
    <property type="term" value="F:zinc ion binding"/>
    <property type="evidence" value="ECO:0007669"/>
    <property type="project" value="TreeGrafter"/>
</dbReference>
<evidence type="ECO:0000256" key="6">
    <source>
        <dbReference type="ARBA" id="ARBA00023163"/>
    </source>
</evidence>
<feature type="binding site" evidence="7">
    <location>
        <position position="86"/>
    </location>
    <ligand>
        <name>Zn(2+)</name>
        <dbReference type="ChEBI" id="CHEBI:29105"/>
    </ligand>
</feature>
<keyword evidence="5" id="KW-0238">DNA-binding</keyword>
<accession>A0A1M6U2Q1</accession>
<comment type="cofactor">
    <cofactor evidence="7">
        <name>Zn(2+)</name>
        <dbReference type="ChEBI" id="CHEBI:29105"/>
    </cofactor>
    <text evidence="7">Binds 1 zinc ion per subunit.</text>
</comment>
<dbReference type="EMBL" id="FRAF01000018">
    <property type="protein sequence ID" value="SHK63439.1"/>
    <property type="molecule type" value="Genomic_DNA"/>
</dbReference>
<dbReference type="InterPro" id="IPR036388">
    <property type="entry name" value="WH-like_DNA-bd_sf"/>
</dbReference>
<dbReference type="GO" id="GO:0000976">
    <property type="term" value="F:transcription cis-regulatory region binding"/>
    <property type="evidence" value="ECO:0007669"/>
    <property type="project" value="TreeGrafter"/>
</dbReference>
<dbReference type="SUPFAM" id="SSF46785">
    <property type="entry name" value="Winged helix' DNA-binding domain"/>
    <property type="match status" value="1"/>
</dbReference>
<evidence type="ECO:0000313" key="8">
    <source>
        <dbReference type="EMBL" id="SHK63439.1"/>
    </source>
</evidence>
<evidence type="ECO:0000256" key="4">
    <source>
        <dbReference type="ARBA" id="ARBA00023015"/>
    </source>
</evidence>
<dbReference type="Gene3D" id="3.30.1490.190">
    <property type="match status" value="1"/>
</dbReference>
<evidence type="ECO:0000256" key="5">
    <source>
        <dbReference type="ARBA" id="ARBA00023125"/>
    </source>
</evidence>
<sequence length="134" mass="15239">MAKTVNLTEPRRVILEVIRNATDHPTAADIMEKLAQEGNRFAYATVYNSLKYLTDHGLIQELNIGNGVTRYDGRLENHHHFICEQCGSISEIATPLPSDWLSQLESQTGFQIDKMNIHFTGLCSSCRQMYKRPN</sequence>
<reference evidence="9" key="1">
    <citation type="submission" date="2016-11" db="EMBL/GenBank/DDBJ databases">
        <authorList>
            <person name="Varghese N."/>
            <person name="Submissions S."/>
        </authorList>
    </citation>
    <scope>NUCLEOTIDE SEQUENCE [LARGE SCALE GENOMIC DNA]</scope>
    <source>
        <strain evidence="9">USBA-503</strain>
    </source>
</reference>
<dbReference type="OrthoDB" id="8659436at2"/>
<dbReference type="GO" id="GO:1900376">
    <property type="term" value="P:regulation of secondary metabolite biosynthetic process"/>
    <property type="evidence" value="ECO:0007669"/>
    <property type="project" value="TreeGrafter"/>
</dbReference>
<name>A0A1M6U2Q1_9BACL</name>
<feature type="binding site" evidence="7">
    <location>
        <position position="83"/>
    </location>
    <ligand>
        <name>Zn(2+)</name>
        <dbReference type="ChEBI" id="CHEBI:29105"/>
    </ligand>
</feature>
<evidence type="ECO:0000313" key="9">
    <source>
        <dbReference type="Proteomes" id="UP000184016"/>
    </source>
</evidence>
<dbReference type="GO" id="GO:0045892">
    <property type="term" value="P:negative regulation of DNA-templated transcription"/>
    <property type="evidence" value="ECO:0007669"/>
    <property type="project" value="TreeGrafter"/>
</dbReference>
<dbReference type="STRING" id="1830138.SAMN05443507_11842"/>
<evidence type="ECO:0000256" key="7">
    <source>
        <dbReference type="PIRSR" id="PIRSR602481-1"/>
    </source>
</evidence>
<feature type="binding site" evidence="7">
    <location>
        <position position="123"/>
    </location>
    <ligand>
        <name>Zn(2+)</name>
        <dbReference type="ChEBI" id="CHEBI:29105"/>
    </ligand>
</feature>
<dbReference type="Pfam" id="PF01475">
    <property type="entry name" value="FUR"/>
    <property type="match status" value="1"/>
</dbReference>
<dbReference type="GO" id="GO:0003700">
    <property type="term" value="F:DNA-binding transcription factor activity"/>
    <property type="evidence" value="ECO:0007669"/>
    <property type="project" value="InterPro"/>
</dbReference>
<dbReference type="AlphaFoldDB" id="A0A1M6U2Q1"/>
<evidence type="ECO:0000256" key="1">
    <source>
        <dbReference type="ARBA" id="ARBA00007957"/>
    </source>
</evidence>
<dbReference type="Gene3D" id="1.10.10.10">
    <property type="entry name" value="Winged helix-like DNA-binding domain superfamily/Winged helix DNA-binding domain"/>
    <property type="match status" value="1"/>
</dbReference>
<keyword evidence="9" id="KW-1185">Reference proteome</keyword>
<dbReference type="Proteomes" id="UP000184016">
    <property type="component" value="Unassembled WGS sequence"/>
</dbReference>
<protein>
    <submittedName>
        <fullName evidence="8">Fur family transcriptional regulator, peroxide stress response regulator</fullName>
    </submittedName>
</protein>
<keyword evidence="4" id="KW-0805">Transcription regulation</keyword>
<dbReference type="PANTHER" id="PTHR33202">
    <property type="entry name" value="ZINC UPTAKE REGULATION PROTEIN"/>
    <property type="match status" value="1"/>
</dbReference>
<dbReference type="InterPro" id="IPR036390">
    <property type="entry name" value="WH_DNA-bd_sf"/>
</dbReference>
<comment type="similarity">
    <text evidence="1">Belongs to the Fur family.</text>
</comment>
<keyword evidence="3 7" id="KW-0862">Zinc</keyword>
<keyword evidence="2" id="KW-0678">Repressor</keyword>
<dbReference type="CDD" id="cd07153">
    <property type="entry name" value="Fur_like"/>
    <property type="match status" value="1"/>
</dbReference>
<dbReference type="RefSeq" id="WP_072874598.1">
    <property type="nucleotide sequence ID" value="NZ_FRAF01000018.1"/>
</dbReference>
<gene>
    <name evidence="8" type="ORF">SAMN05443507_11842</name>
</gene>
<feature type="binding site" evidence="7">
    <location>
        <position position="126"/>
    </location>
    <ligand>
        <name>Zn(2+)</name>
        <dbReference type="ChEBI" id="CHEBI:29105"/>
    </ligand>
</feature>
<keyword evidence="6" id="KW-0804">Transcription</keyword>